<protein>
    <submittedName>
        <fullName evidence="2">MucR family transcriptional regulator</fullName>
    </submittedName>
</protein>
<evidence type="ECO:0000256" key="1">
    <source>
        <dbReference type="SAM" id="MobiDB-lite"/>
    </source>
</evidence>
<dbReference type="EMBL" id="JAAGWF010000008">
    <property type="protein sequence ID" value="NEK57604.1"/>
    <property type="molecule type" value="Genomic_DNA"/>
</dbReference>
<comment type="caution">
    <text evidence="2">The sequence shown here is derived from an EMBL/GenBank/DDBJ whole genome shotgun (WGS) entry which is preliminary data.</text>
</comment>
<accession>A0A7K3W0A6</accession>
<reference evidence="2 3" key="1">
    <citation type="submission" date="2020-02" db="EMBL/GenBank/DDBJ databases">
        <title>Geodermatophilus sabuli CPCC 205279 I12A-02694.</title>
        <authorList>
            <person name="Jiang Z."/>
        </authorList>
    </citation>
    <scope>NUCLEOTIDE SEQUENCE [LARGE SCALE GENOMIC DNA]</scope>
    <source>
        <strain evidence="2 3">I12A-02694</strain>
    </source>
</reference>
<feature type="region of interest" description="Disordered" evidence="1">
    <location>
        <begin position="77"/>
        <end position="107"/>
    </location>
</feature>
<evidence type="ECO:0000313" key="3">
    <source>
        <dbReference type="Proteomes" id="UP000470246"/>
    </source>
</evidence>
<name>A0A7K3W0A6_9ACTN</name>
<dbReference type="Proteomes" id="UP000470246">
    <property type="component" value="Unassembled WGS sequence"/>
</dbReference>
<dbReference type="RefSeq" id="WP_163480801.1">
    <property type="nucleotide sequence ID" value="NZ_JAAGWF010000008.1"/>
</dbReference>
<sequence length="229" mass="23199">MLHPVGPLSPAVYWRRRLLVLTLLLAVLGGGGWLAVAAISGGSGSSAAAAAATDEPTGESSRPPALELVVPSLASVQTPTPVPTVTEAPPPAPEAAAPEPGGPCTDDMIGLEVRSPGSAPVGGKPTFELVVSNVSAVPCVRPLDKGLQEIVLSDAGGNRLWGSNDCFPEASSDVRTLAPGESVAFPLVWGGLTSQPGCTAERNPLAPGQYVLRGRLDTKTSPDAPFSIS</sequence>
<feature type="compositionally biased region" description="Low complexity" evidence="1">
    <location>
        <begin position="94"/>
        <end position="103"/>
    </location>
</feature>
<dbReference type="AlphaFoldDB" id="A0A7K3W0A6"/>
<evidence type="ECO:0000313" key="2">
    <source>
        <dbReference type="EMBL" id="NEK57604.1"/>
    </source>
</evidence>
<proteinExistence type="predicted"/>
<organism evidence="2 3">
    <name type="scientific">Geodermatophilus sabuli</name>
    <dbReference type="NCBI Taxonomy" id="1564158"/>
    <lineage>
        <taxon>Bacteria</taxon>
        <taxon>Bacillati</taxon>
        <taxon>Actinomycetota</taxon>
        <taxon>Actinomycetes</taxon>
        <taxon>Geodermatophilales</taxon>
        <taxon>Geodermatophilaceae</taxon>
        <taxon>Geodermatophilus</taxon>
    </lineage>
</organism>
<keyword evidence="3" id="KW-1185">Reference proteome</keyword>
<gene>
    <name evidence="2" type="ORF">GCU56_06925</name>
</gene>